<evidence type="ECO:0000256" key="4">
    <source>
        <dbReference type="PROSITE-ProRule" id="PRU00134"/>
    </source>
</evidence>
<dbReference type="PROSITE" id="PS01360">
    <property type="entry name" value="ZF_MYND_1"/>
    <property type="match status" value="1"/>
</dbReference>
<dbReference type="PROSITE" id="PS51257">
    <property type="entry name" value="PROKAR_LIPOPROTEIN"/>
    <property type="match status" value="1"/>
</dbReference>
<evidence type="ECO:0000256" key="1">
    <source>
        <dbReference type="ARBA" id="ARBA00022723"/>
    </source>
</evidence>
<protein>
    <submittedName>
        <fullName evidence="6">Zinc finger MYND domain-containing protein</fullName>
    </submittedName>
</protein>
<name>A0A9P3G8N5_9APHY</name>
<dbReference type="Proteomes" id="UP000703269">
    <property type="component" value="Unassembled WGS sequence"/>
</dbReference>
<dbReference type="Gene3D" id="6.10.140.2220">
    <property type="match status" value="1"/>
</dbReference>
<dbReference type="PROSITE" id="PS50865">
    <property type="entry name" value="ZF_MYND_2"/>
    <property type="match status" value="1"/>
</dbReference>
<evidence type="ECO:0000259" key="5">
    <source>
        <dbReference type="PROSITE" id="PS50865"/>
    </source>
</evidence>
<evidence type="ECO:0000256" key="3">
    <source>
        <dbReference type="ARBA" id="ARBA00022833"/>
    </source>
</evidence>
<reference evidence="6 7" key="1">
    <citation type="submission" date="2021-08" db="EMBL/GenBank/DDBJ databases">
        <title>Draft Genome Sequence of Phanerochaete sordida strain YK-624.</title>
        <authorList>
            <person name="Mori T."/>
            <person name="Dohra H."/>
            <person name="Suzuki T."/>
            <person name="Kawagishi H."/>
            <person name="Hirai H."/>
        </authorList>
    </citation>
    <scope>NUCLEOTIDE SEQUENCE [LARGE SCALE GENOMIC DNA]</scope>
    <source>
        <strain evidence="6 7">YK-624</strain>
    </source>
</reference>
<sequence>MKNQDSAWPVGRGIPSLAITLSSCGRLLAAYQPAKPNLSPVRKHTYRTWKATLDTLDARRDPRDLPLWREALVVWRKLGRFMPADARVDDNDNEGKESRLGVLERCAWKECECHVHRPLHRVKLCKGCWLVAYCGARCQKSDWREGGHHEVCRGRGRQRPQT</sequence>
<dbReference type="AlphaFoldDB" id="A0A9P3G8N5"/>
<evidence type="ECO:0000256" key="2">
    <source>
        <dbReference type="ARBA" id="ARBA00022771"/>
    </source>
</evidence>
<proteinExistence type="predicted"/>
<dbReference type="SUPFAM" id="SSF144232">
    <property type="entry name" value="HIT/MYND zinc finger-like"/>
    <property type="match status" value="1"/>
</dbReference>
<dbReference type="EMBL" id="BPQB01000016">
    <property type="protein sequence ID" value="GJE90256.1"/>
    <property type="molecule type" value="Genomic_DNA"/>
</dbReference>
<dbReference type="GO" id="GO:0008270">
    <property type="term" value="F:zinc ion binding"/>
    <property type="evidence" value="ECO:0007669"/>
    <property type="project" value="UniProtKB-KW"/>
</dbReference>
<gene>
    <name evidence="6" type="ORF">PsYK624_063850</name>
</gene>
<keyword evidence="2 4" id="KW-0863">Zinc-finger</keyword>
<dbReference type="OrthoDB" id="2951111at2759"/>
<accession>A0A9P3G8N5</accession>
<evidence type="ECO:0000313" key="6">
    <source>
        <dbReference type="EMBL" id="GJE90256.1"/>
    </source>
</evidence>
<keyword evidence="3" id="KW-0862">Zinc</keyword>
<evidence type="ECO:0000313" key="7">
    <source>
        <dbReference type="Proteomes" id="UP000703269"/>
    </source>
</evidence>
<feature type="domain" description="MYND-type" evidence="5">
    <location>
        <begin position="103"/>
        <end position="152"/>
    </location>
</feature>
<dbReference type="InterPro" id="IPR002893">
    <property type="entry name" value="Znf_MYND"/>
</dbReference>
<organism evidence="6 7">
    <name type="scientific">Phanerochaete sordida</name>
    <dbReference type="NCBI Taxonomy" id="48140"/>
    <lineage>
        <taxon>Eukaryota</taxon>
        <taxon>Fungi</taxon>
        <taxon>Dikarya</taxon>
        <taxon>Basidiomycota</taxon>
        <taxon>Agaricomycotina</taxon>
        <taxon>Agaricomycetes</taxon>
        <taxon>Polyporales</taxon>
        <taxon>Phanerochaetaceae</taxon>
        <taxon>Phanerochaete</taxon>
    </lineage>
</organism>
<keyword evidence="7" id="KW-1185">Reference proteome</keyword>
<keyword evidence="1" id="KW-0479">Metal-binding</keyword>
<comment type="caution">
    <text evidence="6">The sequence shown here is derived from an EMBL/GenBank/DDBJ whole genome shotgun (WGS) entry which is preliminary data.</text>
</comment>